<feature type="region of interest" description="Disordered" evidence="1">
    <location>
        <begin position="1"/>
        <end position="63"/>
    </location>
</feature>
<evidence type="ECO:0000313" key="3">
    <source>
        <dbReference type="Proteomes" id="UP000691718"/>
    </source>
</evidence>
<dbReference type="EMBL" id="CAJQZP010001468">
    <property type="protein sequence ID" value="CAG5048871.1"/>
    <property type="molecule type" value="Genomic_DNA"/>
</dbReference>
<feature type="compositionally biased region" description="Basic and acidic residues" evidence="1">
    <location>
        <begin position="22"/>
        <end position="39"/>
    </location>
</feature>
<evidence type="ECO:0000313" key="2">
    <source>
        <dbReference type="EMBL" id="CAG5048871.1"/>
    </source>
</evidence>
<reference evidence="2" key="1">
    <citation type="submission" date="2021-04" db="EMBL/GenBank/DDBJ databases">
        <authorList>
            <person name="Tunstrom K."/>
        </authorList>
    </citation>
    <scope>NUCLEOTIDE SEQUENCE</scope>
</reference>
<dbReference type="Proteomes" id="UP000691718">
    <property type="component" value="Unassembled WGS sequence"/>
</dbReference>
<sequence length="75" mass="8416">MRNGAFVAGPARDQHAGVVRGGRHEARRGGERRGEETALRRARRRAQATGARQRPPGRLETKSSWLSLGWNTQWI</sequence>
<protein>
    <submittedName>
        <fullName evidence="2">(apollo) hypothetical protein</fullName>
    </submittedName>
</protein>
<accession>A0A8S3Y113</accession>
<comment type="caution">
    <text evidence="2">The sequence shown here is derived from an EMBL/GenBank/DDBJ whole genome shotgun (WGS) entry which is preliminary data.</text>
</comment>
<gene>
    <name evidence="2" type="ORF">PAPOLLO_LOCUS24317</name>
</gene>
<dbReference type="AlphaFoldDB" id="A0A8S3Y113"/>
<organism evidence="2 3">
    <name type="scientific">Parnassius apollo</name>
    <name type="common">Apollo butterfly</name>
    <name type="synonym">Papilio apollo</name>
    <dbReference type="NCBI Taxonomy" id="110799"/>
    <lineage>
        <taxon>Eukaryota</taxon>
        <taxon>Metazoa</taxon>
        <taxon>Ecdysozoa</taxon>
        <taxon>Arthropoda</taxon>
        <taxon>Hexapoda</taxon>
        <taxon>Insecta</taxon>
        <taxon>Pterygota</taxon>
        <taxon>Neoptera</taxon>
        <taxon>Endopterygota</taxon>
        <taxon>Lepidoptera</taxon>
        <taxon>Glossata</taxon>
        <taxon>Ditrysia</taxon>
        <taxon>Papilionoidea</taxon>
        <taxon>Papilionidae</taxon>
        <taxon>Parnassiinae</taxon>
        <taxon>Parnassini</taxon>
        <taxon>Parnassius</taxon>
        <taxon>Parnassius</taxon>
    </lineage>
</organism>
<keyword evidence="3" id="KW-1185">Reference proteome</keyword>
<proteinExistence type="predicted"/>
<name>A0A8S3Y113_PARAO</name>
<evidence type="ECO:0000256" key="1">
    <source>
        <dbReference type="SAM" id="MobiDB-lite"/>
    </source>
</evidence>